<dbReference type="InterPro" id="IPR049204">
    <property type="entry name" value="DUF6858"/>
</dbReference>
<protein>
    <submittedName>
        <fullName evidence="1">Uncharacterized protein</fullName>
    </submittedName>
</protein>
<accession>E6WXV2</accession>
<dbReference type="HOGENOM" id="CLU_1937128_0_0_7"/>
<dbReference type="Pfam" id="PF21651">
    <property type="entry name" value="DUF6858"/>
    <property type="match status" value="1"/>
</dbReference>
<dbReference type="Proteomes" id="UP000008633">
    <property type="component" value="Chromosome"/>
</dbReference>
<dbReference type="KEGG" id="nsa:Nitsa_1105"/>
<organism evidence="1 2">
    <name type="scientific">Nitratifractor salsuginis (strain DSM 16511 / JCM 12458 / E9I37-1)</name>
    <dbReference type="NCBI Taxonomy" id="749222"/>
    <lineage>
        <taxon>Bacteria</taxon>
        <taxon>Pseudomonadati</taxon>
        <taxon>Campylobacterota</taxon>
        <taxon>Epsilonproteobacteria</taxon>
        <taxon>Campylobacterales</taxon>
        <taxon>Sulfurovaceae</taxon>
        <taxon>Nitratifractor</taxon>
    </lineage>
</organism>
<dbReference type="AlphaFoldDB" id="E6WXV2"/>
<dbReference type="EMBL" id="CP002452">
    <property type="protein sequence ID" value="ADV46359.1"/>
    <property type="molecule type" value="Genomic_DNA"/>
</dbReference>
<reference evidence="2" key="2">
    <citation type="submission" date="2011-01" db="EMBL/GenBank/DDBJ databases">
        <title>The complete genome of Nitratifractor salsuginis DSM 16511.</title>
        <authorList>
            <consortium name="US DOE Joint Genome Institute (JGI-PGF)"/>
            <person name="Lucas S."/>
            <person name="Copeland A."/>
            <person name="Lapidus A."/>
            <person name="Bruce D."/>
            <person name="Goodwin L."/>
            <person name="Pitluck S."/>
            <person name="Kyrpides N."/>
            <person name="Mavromatis K."/>
            <person name="Ivanova N."/>
            <person name="Mikhailova N."/>
            <person name="Zeytun A."/>
            <person name="Detter J.C."/>
            <person name="Tapia R."/>
            <person name="Han C."/>
            <person name="Land M."/>
            <person name="Hauser L."/>
            <person name="Markowitz V."/>
            <person name="Cheng J.-F."/>
            <person name="Hugenholtz P."/>
            <person name="Woyke T."/>
            <person name="Wu D."/>
            <person name="Tindall B."/>
            <person name="Schuetze A."/>
            <person name="Brambilla E."/>
            <person name="Klenk H.-P."/>
            <person name="Eisen J.A."/>
        </authorList>
    </citation>
    <scope>NUCLEOTIDE SEQUENCE [LARGE SCALE GENOMIC DNA]</scope>
    <source>
        <strain evidence="2">DSM 16511 / JCM 12458 / E9I37-1</strain>
    </source>
</reference>
<dbReference type="eggNOG" id="ENOG5031Y5N">
    <property type="taxonomic scope" value="Bacteria"/>
</dbReference>
<proteinExistence type="predicted"/>
<evidence type="ECO:0000313" key="1">
    <source>
        <dbReference type="EMBL" id="ADV46359.1"/>
    </source>
</evidence>
<dbReference type="STRING" id="749222.Nitsa_1105"/>
<name>E6WXV2_NITSE</name>
<dbReference type="OrthoDB" id="597829at2"/>
<gene>
    <name evidence="1" type="ordered locus">Nitsa_1105</name>
</gene>
<sequence>MKSMTIKDTYPIQAAEIGKDEAKFSNTDEIIAYLKEAIEAHPVATYIATFDHYTHTKNLPDHKMDEKIKDVKLIVFCFGKELPIPQMAAVRPRSIAVVEEDDKFTVSFMDAPNPQAHETMIAWVQGIRK</sequence>
<keyword evidence="2" id="KW-1185">Reference proteome</keyword>
<evidence type="ECO:0000313" key="2">
    <source>
        <dbReference type="Proteomes" id="UP000008633"/>
    </source>
</evidence>
<dbReference type="RefSeq" id="WP_013554050.1">
    <property type="nucleotide sequence ID" value="NC_014935.1"/>
</dbReference>
<reference evidence="1 2" key="1">
    <citation type="journal article" date="2011" name="Stand. Genomic Sci.">
        <title>Complete genome sequence of Nitratifractor salsuginis type strain (E9I37-1).</title>
        <authorList>
            <person name="Anderson I."/>
            <person name="Sikorski J."/>
            <person name="Zeytun A."/>
            <person name="Nolan M."/>
            <person name="Lapidus A."/>
            <person name="Lucas S."/>
            <person name="Hammon N."/>
            <person name="Deshpande S."/>
            <person name="Cheng J.F."/>
            <person name="Tapia R."/>
            <person name="Han C."/>
            <person name="Goodwin L."/>
            <person name="Pitluck S."/>
            <person name="Liolios K."/>
            <person name="Pagani I."/>
            <person name="Ivanova N."/>
            <person name="Huntemann M."/>
            <person name="Mavromatis K."/>
            <person name="Ovchinikova G."/>
            <person name="Pati A."/>
            <person name="Chen A."/>
            <person name="Palaniappan K."/>
            <person name="Land M."/>
            <person name="Hauser L."/>
            <person name="Brambilla E.M."/>
            <person name="Ngatchou-Djao O.D."/>
            <person name="Rohde M."/>
            <person name="Tindall B.J."/>
            <person name="Goker M."/>
            <person name="Detter J.C."/>
            <person name="Woyke T."/>
            <person name="Bristow J."/>
            <person name="Eisen J.A."/>
            <person name="Markowitz V."/>
            <person name="Hugenholtz P."/>
            <person name="Klenk H.P."/>
            <person name="Kyrpides N.C."/>
        </authorList>
    </citation>
    <scope>NUCLEOTIDE SEQUENCE [LARGE SCALE GENOMIC DNA]</scope>
    <source>
        <strain evidence="2">DSM 16511 / JCM 12458 / E9I37-1</strain>
    </source>
</reference>